<dbReference type="AlphaFoldDB" id="W4RKC9"/>
<evidence type="ECO:0000256" key="2">
    <source>
        <dbReference type="ARBA" id="ARBA00023125"/>
    </source>
</evidence>
<dbReference type="SUPFAM" id="SSF56349">
    <property type="entry name" value="DNA breaking-rejoining enzymes"/>
    <property type="match status" value="1"/>
</dbReference>
<dbReference type="PANTHER" id="PTHR30349:SF41">
    <property type="entry name" value="INTEGRASE_RECOMBINASE PROTEIN MJ0367-RELATED"/>
    <property type="match status" value="1"/>
</dbReference>
<dbReference type="InterPro" id="IPR013762">
    <property type="entry name" value="Integrase-like_cat_sf"/>
</dbReference>
<keyword evidence="2" id="KW-0238">DNA-binding</keyword>
<evidence type="ECO:0000259" key="4">
    <source>
        <dbReference type="PROSITE" id="PS51898"/>
    </source>
</evidence>
<proteinExistence type="inferred from homology"/>
<dbReference type="GO" id="GO:0015074">
    <property type="term" value="P:DNA integration"/>
    <property type="evidence" value="ECO:0007669"/>
    <property type="project" value="InterPro"/>
</dbReference>
<protein>
    <submittedName>
        <fullName evidence="5">Mobile element protein</fullName>
    </submittedName>
</protein>
<dbReference type="GO" id="GO:0003677">
    <property type="term" value="F:DNA binding"/>
    <property type="evidence" value="ECO:0007669"/>
    <property type="project" value="UniProtKB-KW"/>
</dbReference>
<dbReference type="CDD" id="cd00397">
    <property type="entry name" value="DNA_BRE_C"/>
    <property type="match status" value="1"/>
</dbReference>
<keyword evidence="6" id="KW-1185">Reference proteome</keyword>
<organism evidence="5 6">
    <name type="scientific">Mesobacillus boroniphilus JCM 21738</name>
    <dbReference type="NCBI Taxonomy" id="1294265"/>
    <lineage>
        <taxon>Bacteria</taxon>
        <taxon>Bacillati</taxon>
        <taxon>Bacillota</taxon>
        <taxon>Bacilli</taxon>
        <taxon>Bacillales</taxon>
        <taxon>Bacillaceae</taxon>
        <taxon>Mesobacillus</taxon>
    </lineage>
</organism>
<gene>
    <name evidence="5" type="ORF">JCM21738_696</name>
</gene>
<dbReference type="Proteomes" id="UP000018949">
    <property type="component" value="Unassembled WGS sequence"/>
</dbReference>
<evidence type="ECO:0000313" key="5">
    <source>
        <dbReference type="EMBL" id="GAE44019.1"/>
    </source>
</evidence>
<dbReference type="EMBL" id="BAUW01000005">
    <property type="protein sequence ID" value="GAE44019.1"/>
    <property type="molecule type" value="Genomic_DNA"/>
</dbReference>
<evidence type="ECO:0000256" key="3">
    <source>
        <dbReference type="ARBA" id="ARBA00023172"/>
    </source>
</evidence>
<dbReference type="Gene3D" id="1.10.443.10">
    <property type="entry name" value="Intergrase catalytic core"/>
    <property type="match status" value="1"/>
</dbReference>
<comment type="caution">
    <text evidence="5">The sequence shown here is derived from an EMBL/GenBank/DDBJ whole genome shotgun (WGS) entry which is preliminary data.</text>
</comment>
<accession>W4RKC9</accession>
<dbReference type="InterPro" id="IPR002104">
    <property type="entry name" value="Integrase_catalytic"/>
</dbReference>
<dbReference type="InterPro" id="IPR011010">
    <property type="entry name" value="DNA_brk_join_enz"/>
</dbReference>
<dbReference type="InterPro" id="IPR050090">
    <property type="entry name" value="Tyrosine_recombinase_XerCD"/>
</dbReference>
<sequence length="657" mass="77445">MKLNQEIKKEAKYLRHEQIEKELQGYWKDDRWDSIECPLYTSETNINKQVVKFNSKLNTRITNELKYYFFKRLTESVLKMETVWGRSSAINRLQEFILKFYPNTNSILDISYEKFLFHYKTYLFEDGCSKLTVKGYVQLYNRIHAFFLDWYDERSETEKDIWNVRKLGIDYNQSTSNDCTLNFNLVPTPFKDLLKKYIKNRVLIQESLGWGSAIQNIAKLPVFFNFIHEKYPNWVSLEQLSRNDIEQFIEFLRTHPMGGNSHYKGQAPSDNYINRSIIFLETFIEYLQRFEWDEAPIKPVRLLIFPEDKPKLPPKSKDNVKYISDFVWEQIMNHMEKLPEEIRQIILLLEATGFRISDTCALKIDCLIQKEDGWWIVGEQRKVKDKAHRVPISEEIAKVILTQQELTKRKSTLENNPLNYLFPTYSGSRKGQPISRENVVNNLNKIALENNIVDQKGSIYRCKPHAFRHRFGVNLINNGMNIIHVQKLMAHASPEMTLVYAQIHDTTLRKEWEKASNNGAVKLQQGGQVVSTTLEQQADDNGLELEWIRHNLNSIRLDHGFCIKSPKNNCDYLEQTIEPPCIKNSCRSFHVDQTFLDFYNDQILKMESDIEIYQKSGRNRSAEIIEPKLKKYEEIRDGIINNGGIYGLPKTRRELRN</sequence>
<feature type="domain" description="Tyr recombinase" evidence="4">
    <location>
        <begin position="318"/>
        <end position="513"/>
    </location>
</feature>
<dbReference type="GO" id="GO:0006310">
    <property type="term" value="P:DNA recombination"/>
    <property type="evidence" value="ECO:0007669"/>
    <property type="project" value="UniProtKB-KW"/>
</dbReference>
<reference evidence="5 6" key="1">
    <citation type="submission" date="2013-12" db="EMBL/GenBank/DDBJ databases">
        <title>NBRP : Genome information of microbial organism related human and environment.</title>
        <authorList>
            <person name="Hattori M."/>
            <person name="Oshima K."/>
            <person name="Inaba H."/>
            <person name="Suda W."/>
            <person name="Sakamoto M."/>
            <person name="Iino T."/>
            <person name="Kitahara M."/>
            <person name="Oshida Y."/>
            <person name="Iida T."/>
            <person name="Kudo T."/>
            <person name="Itoh T."/>
            <person name="Ahmed I."/>
            <person name="Ohkuma M."/>
        </authorList>
    </citation>
    <scope>NUCLEOTIDE SEQUENCE [LARGE SCALE GENOMIC DNA]</scope>
    <source>
        <strain evidence="5 6">JCM 21738</strain>
    </source>
</reference>
<dbReference type="eggNOG" id="COG0582">
    <property type="taxonomic scope" value="Bacteria"/>
</dbReference>
<keyword evidence="3" id="KW-0233">DNA recombination</keyword>
<dbReference type="PROSITE" id="PS51898">
    <property type="entry name" value="TYR_RECOMBINASE"/>
    <property type="match status" value="1"/>
</dbReference>
<dbReference type="RefSeq" id="WP_232215846.1">
    <property type="nucleotide sequence ID" value="NZ_BAUW01000005.1"/>
</dbReference>
<name>W4RKC9_9BACI</name>
<dbReference type="PANTHER" id="PTHR30349">
    <property type="entry name" value="PHAGE INTEGRASE-RELATED"/>
    <property type="match status" value="1"/>
</dbReference>
<evidence type="ECO:0000313" key="6">
    <source>
        <dbReference type="Proteomes" id="UP000018949"/>
    </source>
</evidence>
<evidence type="ECO:0000256" key="1">
    <source>
        <dbReference type="ARBA" id="ARBA00008857"/>
    </source>
</evidence>
<dbReference type="Pfam" id="PF00589">
    <property type="entry name" value="Phage_integrase"/>
    <property type="match status" value="1"/>
</dbReference>
<comment type="similarity">
    <text evidence="1">Belongs to the 'phage' integrase family.</text>
</comment>